<evidence type="ECO:0000256" key="7">
    <source>
        <dbReference type="SAM" id="Phobius"/>
    </source>
</evidence>
<dbReference type="PROSITE" id="PS50850">
    <property type="entry name" value="MFS"/>
    <property type="match status" value="1"/>
</dbReference>
<sequence>MSEIVVVHDKAPPLGDVSVSTEKSTAASTSSPSSGPVDDDGDGDNNAPSNSIEDPRRLRLVLLAGASILGVFLISIDQTIVGTAIPKITDDFGGLYDITWYGAAYFMTFGGLEAAWGKAFKYFDLKWAYLASIAVFEVGSLVCGVAPNSSALIVGRAIAGIGGAGMSVGGTSIVAFSAEPTFRPVLMGFVGLAYGCAAVLGPLVGGAFTDRVSWRWCFYINLPVGGLAAALILLFFTTRDVARPPRVSLAEKLKHLDAVGIALAMAAIICFILALQYGGNTHPWRSAVVVGFALISAALVAWEMLLGEHAMLIPRLFRKRALWSVVPYQLLFFGDLVLLLYYLPIYFQSIRRASPIASGVDNLPIVIAVGVFCVGGGLLVAKTGYATPTMLAGAAVACVGIGLLYTLDEHTPTAKWIGYQILSGAAIAFSVQNGMNIAQANVGPEDLAFVVANVYFFQTLGGAFRTGAGQAAFVNQLLAKLPSTAPGVDPALVIATGAVELRNVFSPEELPGILVAYMHGLKAVFAVGIGMAGAACLCTAFIPWSRLPTHAPPADKATA</sequence>
<keyword evidence="2" id="KW-0813">Transport</keyword>
<dbReference type="AlphaFoldDB" id="A0A0M8MRX2"/>
<feature type="transmembrane region" description="Helical" evidence="7">
    <location>
        <begin position="258"/>
        <end position="278"/>
    </location>
</feature>
<feature type="compositionally biased region" description="Basic and acidic residues" evidence="6">
    <location>
        <begin position="1"/>
        <end position="11"/>
    </location>
</feature>
<evidence type="ECO:0000256" key="2">
    <source>
        <dbReference type="ARBA" id="ARBA00022448"/>
    </source>
</evidence>
<feature type="region of interest" description="Disordered" evidence="6">
    <location>
        <begin position="1"/>
        <end position="51"/>
    </location>
</feature>
<reference evidence="9 10" key="1">
    <citation type="submission" date="2015-07" db="EMBL/GenBank/DDBJ databases">
        <title>The genome of the fungus Escovopsis weberi, a specialized disease agent of ant agriculture.</title>
        <authorList>
            <person name="de Man T.J."/>
            <person name="Stajich J.E."/>
            <person name="Kubicek C.P."/>
            <person name="Chenthamara K."/>
            <person name="Atanasova L."/>
            <person name="Druzhinina I.S."/>
            <person name="Birnbaum S."/>
            <person name="Barribeau S.M."/>
            <person name="Teiling C."/>
            <person name="Suen G."/>
            <person name="Currie C."/>
            <person name="Gerardo N.M."/>
        </authorList>
    </citation>
    <scope>NUCLEOTIDE SEQUENCE [LARGE SCALE GENOMIC DNA]</scope>
</reference>
<dbReference type="Proteomes" id="UP000053831">
    <property type="component" value="Unassembled WGS sequence"/>
</dbReference>
<comment type="subcellular location">
    <subcellularLocation>
        <location evidence="1">Membrane</location>
        <topology evidence="1">Multi-pass membrane protein</topology>
    </subcellularLocation>
</comment>
<feature type="transmembrane region" description="Helical" evidence="7">
    <location>
        <begin position="523"/>
        <end position="544"/>
    </location>
</feature>
<dbReference type="CDD" id="cd17502">
    <property type="entry name" value="MFS_Azr1_MDR_like"/>
    <property type="match status" value="1"/>
</dbReference>
<evidence type="ECO:0000256" key="5">
    <source>
        <dbReference type="ARBA" id="ARBA00023136"/>
    </source>
</evidence>
<dbReference type="InterPro" id="IPR036259">
    <property type="entry name" value="MFS_trans_sf"/>
</dbReference>
<accession>A0A0M8MRX2</accession>
<feature type="transmembrane region" description="Helical" evidence="7">
    <location>
        <begin position="363"/>
        <end position="381"/>
    </location>
</feature>
<proteinExistence type="predicted"/>
<dbReference type="FunFam" id="1.20.1250.20:FF:000196">
    <property type="entry name" value="MFS toxin efflux pump (AflT)"/>
    <property type="match status" value="1"/>
</dbReference>
<feature type="domain" description="Major facilitator superfamily (MFS) profile" evidence="8">
    <location>
        <begin position="63"/>
        <end position="559"/>
    </location>
</feature>
<dbReference type="PANTHER" id="PTHR23501">
    <property type="entry name" value="MAJOR FACILITATOR SUPERFAMILY"/>
    <property type="match status" value="1"/>
</dbReference>
<dbReference type="Gene3D" id="1.20.1250.20">
    <property type="entry name" value="MFS general substrate transporter like domains"/>
    <property type="match status" value="1"/>
</dbReference>
<feature type="transmembrane region" description="Helical" evidence="7">
    <location>
        <begin position="388"/>
        <end position="407"/>
    </location>
</feature>
<evidence type="ECO:0000256" key="6">
    <source>
        <dbReference type="SAM" id="MobiDB-lite"/>
    </source>
</evidence>
<dbReference type="GO" id="GO:0005886">
    <property type="term" value="C:plasma membrane"/>
    <property type="evidence" value="ECO:0007669"/>
    <property type="project" value="TreeGrafter"/>
</dbReference>
<protein>
    <submittedName>
        <fullName evidence="9">Putative HC-toxin efflux carrier</fullName>
    </submittedName>
</protein>
<dbReference type="InterPro" id="IPR011701">
    <property type="entry name" value="MFS"/>
</dbReference>
<organism evidence="9 10">
    <name type="scientific">Escovopsis weberi</name>
    <dbReference type="NCBI Taxonomy" id="150374"/>
    <lineage>
        <taxon>Eukaryota</taxon>
        <taxon>Fungi</taxon>
        <taxon>Dikarya</taxon>
        <taxon>Ascomycota</taxon>
        <taxon>Pezizomycotina</taxon>
        <taxon>Sordariomycetes</taxon>
        <taxon>Hypocreomycetidae</taxon>
        <taxon>Hypocreales</taxon>
        <taxon>Hypocreaceae</taxon>
        <taxon>Escovopsis</taxon>
    </lineage>
</organism>
<dbReference type="SUPFAM" id="SSF103473">
    <property type="entry name" value="MFS general substrate transporter"/>
    <property type="match status" value="1"/>
</dbReference>
<name>A0A0M8MRX2_ESCWE</name>
<dbReference type="OrthoDB" id="10021397at2759"/>
<dbReference type="PANTHER" id="PTHR23501:SF177">
    <property type="entry name" value="MAJOR FACILITATOR SUPERFAMILY (MFS) PROFILE DOMAIN-CONTAINING PROTEIN-RELATED"/>
    <property type="match status" value="1"/>
</dbReference>
<evidence type="ECO:0000256" key="3">
    <source>
        <dbReference type="ARBA" id="ARBA00022692"/>
    </source>
</evidence>
<feature type="transmembrane region" description="Helical" evidence="7">
    <location>
        <begin position="322"/>
        <end position="343"/>
    </location>
</feature>
<dbReference type="InterPro" id="IPR020846">
    <property type="entry name" value="MFS_dom"/>
</dbReference>
<evidence type="ECO:0000313" key="10">
    <source>
        <dbReference type="Proteomes" id="UP000053831"/>
    </source>
</evidence>
<dbReference type="Pfam" id="PF07690">
    <property type="entry name" value="MFS_1"/>
    <property type="match status" value="1"/>
</dbReference>
<feature type="transmembrane region" description="Helical" evidence="7">
    <location>
        <begin position="284"/>
        <end position="302"/>
    </location>
</feature>
<feature type="transmembrane region" description="Helical" evidence="7">
    <location>
        <begin position="60"/>
        <end position="86"/>
    </location>
</feature>
<evidence type="ECO:0000256" key="4">
    <source>
        <dbReference type="ARBA" id="ARBA00022989"/>
    </source>
</evidence>
<evidence type="ECO:0000259" key="8">
    <source>
        <dbReference type="PROSITE" id="PS50850"/>
    </source>
</evidence>
<feature type="transmembrane region" description="Helical" evidence="7">
    <location>
        <begin position="185"/>
        <end position="204"/>
    </location>
</feature>
<feature type="transmembrane region" description="Helical" evidence="7">
    <location>
        <begin position="128"/>
        <end position="147"/>
    </location>
</feature>
<gene>
    <name evidence="9" type="ORF">ESCO_003297</name>
</gene>
<keyword evidence="5 7" id="KW-0472">Membrane</keyword>
<feature type="transmembrane region" description="Helical" evidence="7">
    <location>
        <begin position="153"/>
        <end position="178"/>
    </location>
</feature>
<evidence type="ECO:0000256" key="1">
    <source>
        <dbReference type="ARBA" id="ARBA00004141"/>
    </source>
</evidence>
<evidence type="ECO:0000313" key="9">
    <source>
        <dbReference type="EMBL" id="KOS18116.1"/>
    </source>
</evidence>
<dbReference type="GO" id="GO:0022857">
    <property type="term" value="F:transmembrane transporter activity"/>
    <property type="evidence" value="ECO:0007669"/>
    <property type="project" value="InterPro"/>
</dbReference>
<dbReference type="Gene3D" id="1.20.1720.10">
    <property type="entry name" value="Multidrug resistance protein D"/>
    <property type="match status" value="1"/>
</dbReference>
<comment type="caution">
    <text evidence="9">The sequence shown here is derived from an EMBL/GenBank/DDBJ whole genome shotgun (WGS) entry which is preliminary data.</text>
</comment>
<feature type="transmembrane region" description="Helical" evidence="7">
    <location>
        <begin position="216"/>
        <end position="237"/>
    </location>
</feature>
<keyword evidence="10" id="KW-1185">Reference proteome</keyword>
<feature type="compositionally biased region" description="Low complexity" evidence="6">
    <location>
        <begin position="17"/>
        <end position="36"/>
    </location>
</feature>
<dbReference type="EMBL" id="LGSR01000022">
    <property type="protein sequence ID" value="KOS18116.1"/>
    <property type="molecule type" value="Genomic_DNA"/>
</dbReference>
<keyword evidence="3 7" id="KW-0812">Transmembrane</keyword>
<keyword evidence="4 7" id="KW-1133">Transmembrane helix</keyword>